<dbReference type="PROSITE" id="PS51257">
    <property type="entry name" value="PROKAR_LIPOPROTEIN"/>
    <property type="match status" value="1"/>
</dbReference>
<evidence type="ECO:0000256" key="6">
    <source>
        <dbReference type="SAM" id="SignalP"/>
    </source>
</evidence>
<dbReference type="InterPro" id="IPR012944">
    <property type="entry name" value="SusD_RagB_dom"/>
</dbReference>
<dbReference type="Proteomes" id="UP000653730">
    <property type="component" value="Unassembled WGS sequence"/>
</dbReference>
<gene>
    <name evidence="9" type="ORF">IBL28_14485</name>
</gene>
<evidence type="ECO:0000259" key="8">
    <source>
        <dbReference type="Pfam" id="PF14322"/>
    </source>
</evidence>
<comment type="caution">
    <text evidence="9">The sequence shown here is derived from an EMBL/GenBank/DDBJ whole genome shotgun (WGS) entry which is preliminary data.</text>
</comment>
<dbReference type="Pfam" id="PF14322">
    <property type="entry name" value="SusD-like_3"/>
    <property type="match status" value="1"/>
</dbReference>
<feature type="signal peptide" evidence="6">
    <location>
        <begin position="1"/>
        <end position="19"/>
    </location>
</feature>
<dbReference type="Gene3D" id="1.25.40.390">
    <property type="match status" value="1"/>
</dbReference>
<evidence type="ECO:0000313" key="9">
    <source>
        <dbReference type="EMBL" id="MBC9797180.1"/>
    </source>
</evidence>
<feature type="domain" description="SusD-like N-terminal" evidence="8">
    <location>
        <begin position="71"/>
        <end position="246"/>
    </location>
</feature>
<evidence type="ECO:0000256" key="4">
    <source>
        <dbReference type="ARBA" id="ARBA00023136"/>
    </source>
</evidence>
<evidence type="ECO:0000256" key="1">
    <source>
        <dbReference type="ARBA" id="ARBA00004442"/>
    </source>
</evidence>
<evidence type="ECO:0000256" key="2">
    <source>
        <dbReference type="ARBA" id="ARBA00006275"/>
    </source>
</evidence>
<dbReference type="Pfam" id="PF07980">
    <property type="entry name" value="SusD_RagB"/>
    <property type="match status" value="1"/>
</dbReference>
<comment type="similarity">
    <text evidence="2">Belongs to the SusD family.</text>
</comment>
<dbReference type="InterPro" id="IPR033985">
    <property type="entry name" value="SusD-like_N"/>
</dbReference>
<dbReference type="EMBL" id="JACVDC010000049">
    <property type="protein sequence ID" value="MBC9797180.1"/>
    <property type="molecule type" value="Genomic_DNA"/>
</dbReference>
<keyword evidence="3 6" id="KW-0732">Signal</keyword>
<keyword evidence="4" id="KW-0472">Membrane</keyword>
<dbReference type="AlphaFoldDB" id="A0A926JTF9"/>
<sequence length="589" mass="66675">MKKILNTRIRILAISVCSAIVVSCSLDPEIDNTYGGEYAFTLPEKAEGLLMNAYSNLPNTIVDDYGGNFLDAATDNAVTNNFSSDIYRMSQGGLTASTNPVSVWGAAYNQFRNVHFFLENGLGPQVNYDITNEENNIRKKRNLKGEAFYLRAWWGFRLLQVYGGKTGEGEALGYPIIRSLKSDEEAQDLDAVERNTYKECVAQIMQDLDSAVVYLPVEYAGSDPVTGQLQIGRADQKVALALKSRVAVYGASPAYQPDEVVRLTGMGQFSITDQGTFVAQWEEAARATQEAIDVVGALKGLSEADFNNNNTPDEFIWRSYHQNRSLESQNYPFGEYGQARTGPSQNLVEAFYSENGFPITDTRSGYDPQHPYENRDPRLYLNVLYNGAILNNSPLQIYEGGRDSRDAYPQNTRTGYYLRKWLSLKPGIISVENPGNDHHYNPYLRKTEVYLNFAEASNEAYGPDVAGPGMAWSAVDVIKMIRAKAGITDNTYVDEVAARGKEAFRELVLRERRLELAFENHRYFDMRRWLMPLDEAVRGIRIERNEDDTYSYTVFEVEERRFNDIKYYYAPLPYEELAKSPKLIDNLGW</sequence>
<keyword evidence="10" id="KW-1185">Reference proteome</keyword>
<accession>A0A926JTF9</accession>
<dbReference type="SUPFAM" id="SSF48452">
    <property type="entry name" value="TPR-like"/>
    <property type="match status" value="1"/>
</dbReference>
<evidence type="ECO:0000256" key="5">
    <source>
        <dbReference type="ARBA" id="ARBA00023237"/>
    </source>
</evidence>
<keyword evidence="5" id="KW-0998">Cell outer membrane</keyword>
<feature type="chain" id="PRO_5037771429" evidence="6">
    <location>
        <begin position="20"/>
        <end position="589"/>
    </location>
</feature>
<proteinExistence type="inferred from homology"/>
<evidence type="ECO:0000259" key="7">
    <source>
        <dbReference type="Pfam" id="PF07980"/>
    </source>
</evidence>
<feature type="domain" description="RagB/SusD" evidence="7">
    <location>
        <begin position="315"/>
        <end position="589"/>
    </location>
</feature>
<comment type="subcellular location">
    <subcellularLocation>
        <location evidence="1">Cell outer membrane</location>
    </subcellularLocation>
</comment>
<evidence type="ECO:0000256" key="3">
    <source>
        <dbReference type="ARBA" id="ARBA00022729"/>
    </source>
</evidence>
<protein>
    <submittedName>
        <fullName evidence="9">RagB/SusD family nutrient uptake outer membrane protein</fullName>
    </submittedName>
</protein>
<organism evidence="9 10">
    <name type="scientific">Sinomicrobium weinanense</name>
    <dbReference type="NCBI Taxonomy" id="2842200"/>
    <lineage>
        <taxon>Bacteria</taxon>
        <taxon>Pseudomonadati</taxon>
        <taxon>Bacteroidota</taxon>
        <taxon>Flavobacteriia</taxon>
        <taxon>Flavobacteriales</taxon>
        <taxon>Flavobacteriaceae</taxon>
        <taxon>Sinomicrobium</taxon>
    </lineage>
</organism>
<reference evidence="9 10" key="1">
    <citation type="submission" date="2020-09" db="EMBL/GenBank/DDBJ databases">
        <title>Sinomicrobium weinanense sp. nov., a halophilic bacteria isolated from saline-alkali soil.</title>
        <authorList>
            <person name="Wu P."/>
            <person name="Ren H."/>
            <person name="Mei Y."/>
            <person name="Liang Y."/>
            <person name="Chen Z."/>
        </authorList>
    </citation>
    <scope>NUCLEOTIDE SEQUENCE [LARGE SCALE GENOMIC DNA]</scope>
    <source>
        <strain evidence="9 10">FJxs</strain>
    </source>
</reference>
<dbReference type="InterPro" id="IPR011990">
    <property type="entry name" value="TPR-like_helical_dom_sf"/>
</dbReference>
<evidence type="ECO:0000313" key="10">
    <source>
        <dbReference type="Proteomes" id="UP000653730"/>
    </source>
</evidence>
<name>A0A926JTF9_9FLAO</name>
<dbReference type="RefSeq" id="WP_187966316.1">
    <property type="nucleotide sequence ID" value="NZ_JACVDC010000049.1"/>
</dbReference>
<dbReference type="GO" id="GO:0009279">
    <property type="term" value="C:cell outer membrane"/>
    <property type="evidence" value="ECO:0007669"/>
    <property type="project" value="UniProtKB-SubCell"/>
</dbReference>